<dbReference type="NCBIfam" id="NF004052">
    <property type="entry name" value="PRK05572.1"/>
    <property type="match status" value="1"/>
</dbReference>
<protein>
    <submittedName>
        <fullName evidence="6">RNA polymerase sigma-G factor</fullName>
    </submittedName>
</protein>
<dbReference type="Pfam" id="PF04542">
    <property type="entry name" value="Sigma70_r2"/>
    <property type="match status" value="1"/>
</dbReference>
<dbReference type="InterPro" id="IPR007627">
    <property type="entry name" value="RNA_pol_sigma70_r2"/>
</dbReference>
<dbReference type="NCBIfam" id="TIGR02937">
    <property type="entry name" value="sigma70-ECF"/>
    <property type="match status" value="1"/>
</dbReference>
<dbReference type="EMBL" id="CP014672">
    <property type="protein sequence ID" value="ANW98759.1"/>
    <property type="molecule type" value="Genomic_DNA"/>
</dbReference>
<dbReference type="GO" id="GO:0003677">
    <property type="term" value="F:DNA binding"/>
    <property type="evidence" value="ECO:0007669"/>
    <property type="project" value="UniProtKB-KW"/>
</dbReference>
<dbReference type="GO" id="GO:0016987">
    <property type="term" value="F:sigma factor activity"/>
    <property type="evidence" value="ECO:0007669"/>
    <property type="project" value="UniProtKB-KW"/>
</dbReference>
<sequence length="251" mass="28908">MKDKNTEAKNLDERTLELIIRAQKGDKEAQNILVEENIGLVWSLVKRFKGRDVETEDIFQVGCIGLIKAIKKFDPGFDVKFSTYAVPMILGEIKRFFRDDGAIKVSRAMKELGQKANMVKEQIEKTSGKTPTIHELAEKLNVEPEELVQAIEAGYQPESLYRTIGESDNHPMYLIDRLMLEEADSGETAILERLSLSKALQHLDERSRQIIFLRYFKEETQQMVAEKMGISQVQVSRLEKKIMEELRNKFL</sequence>
<dbReference type="Gene3D" id="1.20.120.1810">
    <property type="match status" value="1"/>
</dbReference>
<keyword evidence="1" id="KW-0805">Transcription regulation</keyword>
<evidence type="ECO:0000259" key="5">
    <source>
        <dbReference type="PROSITE" id="PS00715"/>
    </source>
</evidence>
<dbReference type="SUPFAM" id="SSF88659">
    <property type="entry name" value="Sigma3 and sigma4 domains of RNA polymerase sigma factors"/>
    <property type="match status" value="2"/>
</dbReference>
<dbReference type="Proteomes" id="UP000092971">
    <property type="component" value="Chromosome"/>
</dbReference>
<dbReference type="Pfam" id="PF04545">
    <property type="entry name" value="Sigma70_r4"/>
    <property type="match status" value="1"/>
</dbReference>
<evidence type="ECO:0000313" key="7">
    <source>
        <dbReference type="Proteomes" id="UP000092971"/>
    </source>
</evidence>
<reference evidence="6 7" key="1">
    <citation type="submission" date="2016-02" db="EMBL/GenBank/DDBJ databases">
        <title>Comparison of Clostridium stercorarium subspecies using comparative genomics and transcriptomics.</title>
        <authorList>
            <person name="Schellenberg J."/>
            <person name="Thallinger G."/>
            <person name="Levin D.B."/>
            <person name="Zhang X."/>
            <person name="Alvare G."/>
            <person name="Fristensky B."/>
            <person name="Sparling R."/>
        </authorList>
    </citation>
    <scope>NUCLEOTIDE SEQUENCE [LARGE SCALE GENOMIC DNA]</scope>
    <source>
        <strain evidence="6 7">DSM 2910</strain>
    </source>
</reference>
<dbReference type="GO" id="GO:0006352">
    <property type="term" value="P:DNA-templated transcription initiation"/>
    <property type="evidence" value="ECO:0007669"/>
    <property type="project" value="InterPro"/>
</dbReference>
<evidence type="ECO:0000256" key="3">
    <source>
        <dbReference type="ARBA" id="ARBA00023125"/>
    </source>
</evidence>
<dbReference type="OrthoDB" id="9809557at2"/>
<name>A0A1B1YDC1_THEST</name>
<dbReference type="InterPro" id="IPR014284">
    <property type="entry name" value="RNA_pol_sigma-70_dom"/>
</dbReference>
<keyword evidence="2" id="KW-0731">Sigma factor</keyword>
<organism evidence="6 7">
    <name type="scientific">Thermoclostridium stercorarium subsp. thermolacticum DSM 2910</name>
    <dbReference type="NCBI Taxonomy" id="1121336"/>
    <lineage>
        <taxon>Bacteria</taxon>
        <taxon>Bacillati</taxon>
        <taxon>Bacillota</taxon>
        <taxon>Clostridia</taxon>
        <taxon>Eubacteriales</taxon>
        <taxon>Oscillospiraceae</taxon>
        <taxon>Thermoclostridium</taxon>
    </lineage>
</organism>
<dbReference type="RefSeq" id="WP_015359084.1">
    <property type="nucleotide sequence ID" value="NZ_CP014672.1"/>
</dbReference>
<evidence type="ECO:0000256" key="2">
    <source>
        <dbReference type="ARBA" id="ARBA00023082"/>
    </source>
</evidence>
<feature type="domain" description="RNA polymerase sigma-70" evidence="5">
    <location>
        <begin position="57"/>
        <end position="70"/>
    </location>
</feature>
<dbReference type="InterPro" id="IPR000943">
    <property type="entry name" value="RNA_pol_sigma70"/>
</dbReference>
<dbReference type="SUPFAM" id="SSF88946">
    <property type="entry name" value="Sigma2 domain of RNA polymerase sigma factors"/>
    <property type="match status" value="1"/>
</dbReference>
<dbReference type="CDD" id="cd06171">
    <property type="entry name" value="Sigma70_r4"/>
    <property type="match status" value="1"/>
</dbReference>
<dbReference type="Pfam" id="PF04539">
    <property type="entry name" value="Sigma70_r3"/>
    <property type="match status" value="1"/>
</dbReference>
<dbReference type="InterPro" id="IPR036388">
    <property type="entry name" value="WH-like_DNA-bd_sf"/>
</dbReference>
<dbReference type="PANTHER" id="PTHR30385">
    <property type="entry name" value="SIGMA FACTOR F FLAGELLAR"/>
    <property type="match status" value="1"/>
</dbReference>
<dbReference type="PANTHER" id="PTHR30385:SF4">
    <property type="entry name" value="RNA POLYMERASE SIGMA-E FACTOR"/>
    <property type="match status" value="1"/>
</dbReference>
<dbReference type="InterPro" id="IPR014322">
    <property type="entry name" value="RNA_pol_sigma-B/F/G"/>
</dbReference>
<accession>A0A1B1YDC1</accession>
<dbReference type="PROSITE" id="PS00715">
    <property type="entry name" value="SIGMA70_1"/>
    <property type="match status" value="1"/>
</dbReference>
<keyword evidence="3" id="KW-0238">DNA-binding</keyword>
<gene>
    <name evidence="6" type="ORF">CSTERTH_06820</name>
</gene>
<dbReference type="InterPro" id="IPR007630">
    <property type="entry name" value="RNA_pol_sigma70_r4"/>
</dbReference>
<evidence type="ECO:0000256" key="4">
    <source>
        <dbReference type="ARBA" id="ARBA00023163"/>
    </source>
</evidence>
<dbReference type="AlphaFoldDB" id="A0A1B1YDC1"/>
<dbReference type="Gene3D" id="1.10.10.10">
    <property type="entry name" value="Winged helix-like DNA-binding domain superfamily/Winged helix DNA-binding domain"/>
    <property type="match status" value="2"/>
</dbReference>
<dbReference type="PRINTS" id="PR00046">
    <property type="entry name" value="SIGMA70FCT"/>
</dbReference>
<proteinExistence type="predicted"/>
<dbReference type="InterPro" id="IPR013324">
    <property type="entry name" value="RNA_pol_sigma_r3/r4-like"/>
</dbReference>
<keyword evidence="4" id="KW-0804">Transcription</keyword>
<dbReference type="InterPro" id="IPR013325">
    <property type="entry name" value="RNA_pol_sigma_r2"/>
</dbReference>
<evidence type="ECO:0000313" key="6">
    <source>
        <dbReference type="EMBL" id="ANW98759.1"/>
    </source>
</evidence>
<evidence type="ECO:0000256" key="1">
    <source>
        <dbReference type="ARBA" id="ARBA00023015"/>
    </source>
</evidence>
<dbReference type="InterPro" id="IPR007624">
    <property type="entry name" value="RNA_pol_sigma70_r3"/>
</dbReference>
<dbReference type="NCBIfam" id="TIGR02980">
    <property type="entry name" value="SigBFG"/>
    <property type="match status" value="1"/>
</dbReference>
<dbReference type="PIRSF" id="PIRSF000770">
    <property type="entry name" value="RNA_pol_sigma-SigE/K"/>
    <property type="match status" value="1"/>
</dbReference>